<comment type="caution">
    <text evidence="3">The sequence shown here is derived from an EMBL/GenBank/DDBJ whole genome shotgun (WGS) entry which is preliminary data.</text>
</comment>
<dbReference type="Pfam" id="PF10551">
    <property type="entry name" value="MULE"/>
    <property type="match status" value="1"/>
</dbReference>
<name>A0A9W7D3W9_9STRA</name>
<dbReference type="PANTHER" id="PTHR33977:SF1">
    <property type="entry name" value="ZINC ION BINDING PROTEIN"/>
    <property type="match status" value="1"/>
</dbReference>
<accession>A0A9W7D3W9</accession>
<gene>
    <name evidence="3" type="ORF">Pfra01_002388100</name>
</gene>
<dbReference type="PANTHER" id="PTHR33977">
    <property type="entry name" value="ZINC ION BINDING PROTEIN"/>
    <property type="match status" value="1"/>
</dbReference>
<dbReference type="Proteomes" id="UP001165121">
    <property type="component" value="Unassembled WGS sequence"/>
</dbReference>
<dbReference type="AlphaFoldDB" id="A0A9W7D3W9"/>
<evidence type="ECO:0000313" key="4">
    <source>
        <dbReference type="Proteomes" id="UP001165121"/>
    </source>
</evidence>
<protein>
    <submittedName>
        <fullName evidence="3">Unnamed protein product</fullName>
    </submittedName>
</protein>
<dbReference type="EMBL" id="BSXT01003963">
    <property type="protein sequence ID" value="GMF56327.1"/>
    <property type="molecule type" value="Genomic_DNA"/>
</dbReference>
<keyword evidence="4" id="KW-1185">Reference proteome</keyword>
<evidence type="ECO:0000256" key="1">
    <source>
        <dbReference type="SAM" id="MobiDB-lite"/>
    </source>
</evidence>
<feature type="domain" description="MULE transposase" evidence="2">
    <location>
        <begin position="231"/>
        <end position="332"/>
    </location>
</feature>
<reference evidence="3" key="1">
    <citation type="submission" date="2023-04" db="EMBL/GenBank/DDBJ databases">
        <title>Phytophthora fragariaefolia NBRC 109709.</title>
        <authorList>
            <person name="Ichikawa N."/>
            <person name="Sato H."/>
            <person name="Tonouchi N."/>
        </authorList>
    </citation>
    <scope>NUCLEOTIDE SEQUENCE</scope>
    <source>
        <strain evidence="3">NBRC 109709</strain>
    </source>
</reference>
<evidence type="ECO:0000313" key="3">
    <source>
        <dbReference type="EMBL" id="GMF56327.1"/>
    </source>
</evidence>
<dbReference type="OrthoDB" id="114526at2759"/>
<evidence type="ECO:0000259" key="2">
    <source>
        <dbReference type="Pfam" id="PF10551"/>
    </source>
</evidence>
<feature type="compositionally biased region" description="Polar residues" evidence="1">
    <location>
        <begin position="424"/>
        <end position="436"/>
    </location>
</feature>
<dbReference type="InterPro" id="IPR018289">
    <property type="entry name" value="MULE_transposase_dom"/>
</dbReference>
<feature type="region of interest" description="Disordered" evidence="1">
    <location>
        <begin position="387"/>
        <end position="442"/>
    </location>
</feature>
<sequence length="531" mass="58842">MPRMKAWKIVGLDLSPEDASFIMETFKASKMMKSQAEPCNLCSYSELHSMRYQLLRCICELCSRAVAYAACPWQTKVSKRSLTGKTSIWELGDHVATAHLPRPTEFTDELKAFTMARAQEDPPKRILDAMSRVFGRTADELPDLKKIYNFVGNYRRRRMGGTDAKVPIQDKVTSVAFTGNEDDHQPFTFTWSYDDDCRPHVGTGSDQDPVLVGMTTKHLLRQLARDPATFVLHVDETYKLNNLAYPVYVVGISDSTRSFHLTALFITSHQTKVQLIEIFSALRRVCMRVTGTPLQIQYVMGDADKAQFSALAEVFGVDSTFRYLTCFYHVVAKVNERTRNLPEHLTKIVVTDVYSLHVSCSGCSRSGCSDYSSRSSFTPFGGFGGGGLRTPSPFPERPASGRSAAPTYRGSEEIHSNEYENDQDLGSGSDEQQLAGRSSELPPVRLAVGVEAAGRRRGSGPPDSVDRLEAVERLQTGEFTALRQGLALFKAQIAQVSQTASNVQVDLGSKQAVFRMRVGALEQASAPSHQD</sequence>
<proteinExistence type="predicted"/>
<organism evidence="3 4">
    <name type="scientific">Phytophthora fragariaefolia</name>
    <dbReference type="NCBI Taxonomy" id="1490495"/>
    <lineage>
        <taxon>Eukaryota</taxon>
        <taxon>Sar</taxon>
        <taxon>Stramenopiles</taxon>
        <taxon>Oomycota</taxon>
        <taxon>Peronosporomycetes</taxon>
        <taxon>Peronosporales</taxon>
        <taxon>Peronosporaceae</taxon>
        <taxon>Phytophthora</taxon>
    </lineage>
</organism>